<dbReference type="STRING" id="1094551.MEC_00724"/>
<dbReference type="Pfam" id="PF08335">
    <property type="entry name" value="GlnD_UR_UTase"/>
    <property type="match status" value="1"/>
</dbReference>
<evidence type="ECO:0000259" key="2">
    <source>
        <dbReference type="Pfam" id="PF08335"/>
    </source>
</evidence>
<evidence type="ECO:0000313" key="3">
    <source>
        <dbReference type="EMBL" id="EJF75248.1"/>
    </source>
</evidence>
<proteinExistence type="predicted"/>
<dbReference type="SUPFAM" id="SSF81593">
    <property type="entry name" value="Nucleotidyltransferase substrate binding subunit/domain"/>
    <property type="match status" value="1"/>
</dbReference>
<dbReference type="GO" id="GO:0016779">
    <property type="term" value="F:nucleotidyltransferase activity"/>
    <property type="evidence" value="ECO:0007669"/>
    <property type="project" value="UniProtKB-KW"/>
</dbReference>
<gene>
    <name evidence="3" type="ORF">MEC_00724</name>
</gene>
<feature type="domain" description="PII-uridylyltransferase/Glutamine-synthetase adenylyltransferase" evidence="2">
    <location>
        <begin position="12"/>
        <end position="84"/>
    </location>
</feature>
<keyword evidence="3" id="KW-0436">Ligase</keyword>
<dbReference type="EMBL" id="AIME01000004">
    <property type="protein sequence ID" value="EJF75248.1"/>
    <property type="molecule type" value="Genomic_DNA"/>
</dbReference>
<comment type="caution">
    <text evidence="3">The sequence shown here is derived from an EMBL/GenBank/DDBJ whole genome shotgun (WGS) entry which is preliminary data.</text>
</comment>
<dbReference type="InterPro" id="IPR013546">
    <property type="entry name" value="PII_UdlTrfase/GS_AdlTrfase"/>
</dbReference>
<organism evidence="3 4">
    <name type="scientific">Bartonella alsatica IBS 382</name>
    <dbReference type="NCBI Taxonomy" id="1094551"/>
    <lineage>
        <taxon>Bacteria</taxon>
        <taxon>Pseudomonadati</taxon>
        <taxon>Pseudomonadota</taxon>
        <taxon>Alphaproteobacteria</taxon>
        <taxon>Hyphomicrobiales</taxon>
        <taxon>Bartonellaceae</taxon>
        <taxon>Bartonella</taxon>
    </lineage>
</organism>
<reference evidence="3 4" key="1">
    <citation type="submission" date="2012-03" db="EMBL/GenBank/DDBJ databases">
        <title>The Genome Sequence of Bartonella alsatica IBS 382.</title>
        <authorList>
            <consortium name="The Broad Institute Genome Sequencing Platform"/>
            <consortium name="The Broad Institute Genome Sequencing Center for Infectious Disease"/>
            <person name="Feldgarden M."/>
            <person name="Kirby J."/>
            <person name="Kosoy M."/>
            <person name="Birtles R."/>
            <person name="Probert W.S."/>
            <person name="Chiaraviglio L."/>
            <person name="Young S.K."/>
            <person name="Zeng Q."/>
            <person name="Gargeya S."/>
            <person name="Fitzgerald M."/>
            <person name="Haas B."/>
            <person name="Abouelleil A."/>
            <person name="Alvarado L."/>
            <person name="Arachchi H.M."/>
            <person name="Berlin A."/>
            <person name="Chapman S.B."/>
            <person name="Gearin G."/>
            <person name="Goldberg J."/>
            <person name="Griggs A."/>
            <person name="Gujja S."/>
            <person name="Hansen M."/>
            <person name="Heiman D."/>
            <person name="Howarth C."/>
            <person name="Larimer J."/>
            <person name="Lui A."/>
            <person name="MacDonald P.J.P."/>
            <person name="McCowen C."/>
            <person name="Montmayeur A."/>
            <person name="Murphy C."/>
            <person name="Neiman D."/>
            <person name="Pearson M."/>
            <person name="Priest M."/>
            <person name="Roberts A."/>
            <person name="Saif S."/>
            <person name="Shea T."/>
            <person name="Sisk P."/>
            <person name="Stolte C."/>
            <person name="Sykes S."/>
            <person name="Wortman J."/>
            <person name="Nusbaum C."/>
            <person name="Birren B."/>
        </authorList>
    </citation>
    <scope>NUCLEOTIDE SEQUENCE [LARGE SCALE GENOMIC DNA]</scope>
    <source>
        <strain evidence="3 4">IBS 382</strain>
    </source>
</reference>
<dbReference type="Proteomes" id="UP000008761">
    <property type="component" value="Unassembled WGS sequence"/>
</dbReference>
<dbReference type="GO" id="GO:0016874">
    <property type="term" value="F:ligase activity"/>
    <property type="evidence" value="ECO:0007669"/>
    <property type="project" value="UniProtKB-KW"/>
</dbReference>
<dbReference type="PATRIC" id="fig|1094551.3.peg.802"/>
<sequence length="130" mass="14695">MRTLIEKEKPPKNRWDLKTMPGGIMDLEFIAQFALITHVIEFQIGATTADILSHLPNSFLNQSFISNLHYAYSLYTNLRQIIRLCLNDSLDPDDMPPGLSDLLLSSVGELDLLRIENLIEETGKSVCSVF</sequence>
<keyword evidence="1 3" id="KW-0808">Transferase</keyword>
<dbReference type="AlphaFoldDB" id="J0YKZ5"/>
<dbReference type="Gene3D" id="1.20.120.330">
    <property type="entry name" value="Nucleotidyltransferases domain 2"/>
    <property type="match status" value="1"/>
</dbReference>
<accession>J0YKZ5</accession>
<evidence type="ECO:0000313" key="4">
    <source>
        <dbReference type="Proteomes" id="UP000008761"/>
    </source>
</evidence>
<protein>
    <submittedName>
        <fullName evidence="3">Glutamate-ammonia-ligase adenylyltransferase</fullName>
    </submittedName>
</protein>
<dbReference type="HOGENOM" id="CLU_1933894_0_0_5"/>
<dbReference type="RefSeq" id="WP_005865764.1">
    <property type="nucleotide sequence ID" value="NZ_JH725020.1"/>
</dbReference>
<name>J0YKZ5_9HYPH</name>
<dbReference type="eggNOG" id="COG1391">
    <property type="taxonomic scope" value="Bacteria"/>
</dbReference>
<keyword evidence="3" id="KW-0548">Nucleotidyltransferase</keyword>
<evidence type="ECO:0000256" key="1">
    <source>
        <dbReference type="ARBA" id="ARBA00022679"/>
    </source>
</evidence>